<evidence type="ECO:0000313" key="3">
    <source>
        <dbReference type="Proteomes" id="UP000030645"/>
    </source>
</evidence>
<dbReference type="AlphaFoldDB" id="W9QJ46"/>
<feature type="compositionally biased region" description="Basic and acidic residues" evidence="1">
    <location>
        <begin position="54"/>
        <end position="64"/>
    </location>
</feature>
<reference evidence="3" key="1">
    <citation type="submission" date="2013-01" db="EMBL/GenBank/DDBJ databases">
        <title>Draft Genome Sequence of a Mulberry Tree, Morus notabilis C.K. Schneid.</title>
        <authorList>
            <person name="He N."/>
            <person name="Zhao S."/>
        </authorList>
    </citation>
    <scope>NUCLEOTIDE SEQUENCE</scope>
</reference>
<evidence type="ECO:0000313" key="2">
    <source>
        <dbReference type="EMBL" id="EXB25260.1"/>
    </source>
</evidence>
<sequence length="64" mass="7206">MTQYENRDSNHCTSTSFYCLSADVTPCSALIHKPTLGFPNSKRVRTKTNTTESGHPRDPDFDEV</sequence>
<evidence type="ECO:0000256" key="1">
    <source>
        <dbReference type="SAM" id="MobiDB-lite"/>
    </source>
</evidence>
<accession>W9QJ46</accession>
<gene>
    <name evidence="2" type="ORF">L484_010128</name>
</gene>
<organism evidence="2 3">
    <name type="scientific">Morus notabilis</name>
    <dbReference type="NCBI Taxonomy" id="981085"/>
    <lineage>
        <taxon>Eukaryota</taxon>
        <taxon>Viridiplantae</taxon>
        <taxon>Streptophyta</taxon>
        <taxon>Embryophyta</taxon>
        <taxon>Tracheophyta</taxon>
        <taxon>Spermatophyta</taxon>
        <taxon>Magnoliopsida</taxon>
        <taxon>eudicotyledons</taxon>
        <taxon>Gunneridae</taxon>
        <taxon>Pentapetalae</taxon>
        <taxon>rosids</taxon>
        <taxon>fabids</taxon>
        <taxon>Rosales</taxon>
        <taxon>Moraceae</taxon>
        <taxon>Moreae</taxon>
        <taxon>Morus</taxon>
    </lineage>
</organism>
<proteinExistence type="predicted"/>
<keyword evidence="3" id="KW-1185">Reference proteome</keyword>
<protein>
    <submittedName>
        <fullName evidence="2">Uncharacterized protein</fullName>
    </submittedName>
</protein>
<name>W9QJ46_9ROSA</name>
<dbReference type="Proteomes" id="UP000030645">
    <property type="component" value="Unassembled WGS sequence"/>
</dbReference>
<feature type="region of interest" description="Disordered" evidence="1">
    <location>
        <begin position="38"/>
        <end position="64"/>
    </location>
</feature>
<dbReference type="EMBL" id="KE343360">
    <property type="protein sequence ID" value="EXB25260.1"/>
    <property type="molecule type" value="Genomic_DNA"/>
</dbReference>